<accession>A0AA86JLS0</accession>
<evidence type="ECO:0000313" key="3">
    <source>
        <dbReference type="Proteomes" id="UP000789738"/>
    </source>
</evidence>
<sequence>MAKTDSISIRFNKDTLNNLSKLMNSNAYKTTTSKVEGCIELLNIIYLSSERKLKQYFTYNEINFLISALENFHKNIIYSSNLNLQLIELFEKSLENNNKILLVNVDRLRWKLKKLNEVDSFMIINKIVDYWEKKNSENPIKIEDLNLMIKTKNIYSIDICFQDNVDTEMIKNKVILELQDEVDILNINLNEVKPSQYNNVSIVIDTKQELDIISKLELKDRIYKLLKDIDIKFDININDVY</sequence>
<proteinExistence type="predicted"/>
<organism evidence="1 3">
    <name type="scientific">Clostridium neonatale</name>
    <dbReference type="NCBI Taxonomy" id="137838"/>
    <lineage>
        <taxon>Bacteria</taxon>
        <taxon>Bacillati</taxon>
        <taxon>Bacillota</taxon>
        <taxon>Clostridia</taxon>
        <taxon>Eubacteriales</taxon>
        <taxon>Clostridiaceae</taxon>
        <taxon>Clostridium</taxon>
    </lineage>
</organism>
<dbReference type="Proteomes" id="UP000789738">
    <property type="component" value="Unassembled WGS sequence"/>
</dbReference>
<dbReference type="Proteomes" id="UP001189143">
    <property type="component" value="Unassembled WGS sequence"/>
</dbReference>
<reference evidence="2" key="2">
    <citation type="submission" date="2022-10" db="EMBL/GenBank/DDBJ databases">
        <authorList>
            <person name="Aires J."/>
            <person name="Mesa V."/>
        </authorList>
    </citation>
    <scope>NUCLEOTIDE SEQUENCE</scope>
    <source>
        <strain evidence="2">Clostridium neonatale JD116</strain>
    </source>
</reference>
<dbReference type="EMBL" id="CAMTCP010000253">
    <property type="protein sequence ID" value="CAI3653349.1"/>
    <property type="molecule type" value="Genomic_DNA"/>
</dbReference>
<evidence type="ECO:0000313" key="2">
    <source>
        <dbReference type="EMBL" id="CAI3653349.1"/>
    </source>
</evidence>
<dbReference type="EMBL" id="CAKJVE010000001">
    <property type="protein sequence ID" value="CAG9701567.1"/>
    <property type="molecule type" value="Genomic_DNA"/>
</dbReference>
<protein>
    <submittedName>
        <fullName evidence="1">Uncharacterized protein</fullName>
    </submittedName>
</protein>
<name>A0AA86JLS0_9CLOT</name>
<comment type="caution">
    <text evidence="1">The sequence shown here is derived from an EMBL/GenBank/DDBJ whole genome shotgun (WGS) entry which is preliminary data.</text>
</comment>
<reference evidence="1" key="1">
    <citation type="submission" date="2021-10" db="EMBL/GenBank/DDBJ databases">
        <authorList>
            <person name="Mesa V."/>
        </authorList>
    </citation>
    <scope>NUCLEOTIDE SEQUENCE</scope>
    <source>
        <strain evidence="1">CC3_PB</strain>
    </source>
</reference>
<evidence type="ECO:0000313" key="1">
    <source>
        <dbReference type="EMBL" id="CAG9701567.1"/>
    </source>
</evidence>
<dbReference type="RefSeq" id="WP_210885735.1">
    <property type="nucleotide sequence ID" value="NZ_CAKJVE010000001.1"/>
</dbReference>
<gene>
    <name evidence="2" type="ORF">CNEO2_540027</name>
    <name evidence="1" type="ORF">CNEO_10101</name>
</gene>
<dbReference type="AlphaFoldDB" id="A0AA86JLS0"/>